<comment type="caution">
    <text evidence="1">The sequence shown here is derived from an EMBL/GenBank/DDBJ whole genome shotgun (WGS) entry which is preliminary data.</text>
</comment>
<reference evidence="1 2" key="1">
    <citation type="journal article" date="2016" name="Nat. Commun.">
        <title>Thousands of microbial genomes shed light on interconnected biogeochemical processes in an aquifer system.</title>
        <authorList>
            <person name="Anantharaman K."/>
            <person name="Brown C.T."/>
            <person name="Hug L.A."/>
            <person name="Sharon I."/>
            <person name="Castelle C.J."/>
            <person name="Probst A.J."/>
            <person name="Thomas B.C."/>
            <person name="Singh A."/>
            <person name="Wilkins M.J."/>
            <person name="Karaoz U."/>
            <person name="Brodie E.L."/>
            <person name="Williams K.H."/>
            <person name="Hubbard S.S."/>
            <person name="Banfield J.F."/>
        </authorList>
    </citation>
    <scope>NUCLEOTIDE SEQUENCE [LARGE SCALE GENOMIC DNA]</scope>
</reference>
<name>A0A1F7W7T2_9BACT</name>
<proteinExistence type="predicted"/>
<protein>
    <submittedName>
        <fullName evidence="1">Uncharacterized protein</fullName>
    </submittedName>
</protein>
<organism evidence="1 2">
    <name type="scientific">Candidatus Uhrbacteria bacterium RIFOXYB2_FULL_57_15</name>
    <dbReference type="NCBI Taxonomy" id="1802422"/>
    <lineage>
        <taxon>Bacteria</taxon>
        <taxon>Candidatus Uhriibacteriota</taxon>
    </lineage>
</organism>
<dbReference type="EMBL" id="MGFE01000015">
    <property type="protein sequence ID" value="OGL98840.1"/>
    <property type="molecule type" value="Genomic_DNA"/>
</dbReference>
<evidence type="ECO:0000313" key="2">
    <source>
        <dbReference type="Proteomes" id="UP000176501"/>
    </source>
</evidence>
<gene>
    <name evidence="1" type="ORF">A2304_05105</name>
</gene>
<sequence length="74" mass="8504">MFDAFIARFFTLTPPTAHPTKEGSYVVATKWHGDNIPVRIRRIRGELTVVAHNGSADSIHVETFWREPINSFHR</sequence>
<evidence type="ECO:0000313" key="1">
    <source>
        <dbReference type="EMBL" id="OGL98840.1"/>
    </source>
</evidence>
<dbReference type="Proteomes" id="UP000176501">
    <property type="component" value="Unassembled WGS sequence"/>
</dbReference>
<accession>A0A1F7W7T2</accession>
<dbReference type="AlphaFoldDB" id="A0A1F7W7T2"/>